<gene>
    <name evidence="2" type="ORF">S12H4_62187</name>
</gene>
<protein>
    <recommendedName>
        <fullName evidence="1">OB domain-containing protein</fullName>
    </recommendedName>
</protein>
<dbReference type="GO" id="GO:0003676">
    <property type="term" value="F:nucleic acid binding"/>
    <property type="evidence" value="ECO:0007669"/>
    <property type="project" value="InterPro"/>
</dbReference>
<feature type="non-terminal residue" evidence="2">
    <location>
        <position position="56"/>
    </location>
</feature>
<proteinExistence type="predicted"/>
<dbReference type="AlphaFoldDB" id="X1UHJ2"/>
<evidence type="ECO:0000259" key="1">
    <source>
        <dbReference type="Pfam" id="PF01336"/>
    </source>
</evidence>
<organism evidence="2">
    <name type="scientific">marine sediment metagenome</name>
    <dbReference type="NCBI Taxonomy" id="412755"/>
    <lineage>
        <taxon>unclassified sequences</taxon>
        <taxon>metagenomes</taxon>
        <taxon>ecological metagenomes</taxon>
    </lineage>
</organism>
<evidence type="ECO:0000313" key="2">
    <source>
        <dbReference type="EMBL" id="GAJ16989.1"/>
    </source>
</evidence>
<reference evidence="2" key="1">
    <citation type="journal article" date="2014" name="Front. Microbiol.">
        <title>High frequency of phylogenetically diverse reductive dehalogenase-homologous genes in deep subseafloor sedimentary metagenomes.</title>
        <authorList>
            <person name="Kawai M."/>
            <person name="Futagami T."/>
            <person name="Toyoda A."/>
            <person name="Takaki Y."/>
            <person name="Nishi S."/>
            <person name="Hori S."/>
            <person name="Arai W."/>
            <person name="Tsubouchi T."/>
            <person name="Morono Y."/>
            <person name="Uchiyama I."/>
            <person name="Ito T."/>
            <person name="Fujiyama A."/>
            <person name="Inagaki F."/>
            <person name="Takami H."/>
        </authorList>
    </citation>
    <scope>NUCLEOTIDE SEQUENCE</scope>
    <source>
        <strain evidence="2">Expedition CK06-06</strain>
    </source>
</reference>
<feature type="domain" description="OB" evidence="1">
    <location>
        <begin position="1"/>
        <end position="55"/>
    </location>
</feature>
<name>X1UHJ2_9ZZZZ</name>
<sequence length="56" mass="6381">MAFLLLEDEAGFFEVITFPAVYQKYSNLFRKEAPLLIEGVLSKNDGDSKIIARKIM</sequence>
<dbReference type="InterPro" id="IPR004365">
    <property type="entry name" value="NA-bd_OB_tRNA"/>
</dbReference>
<dbReference type="CDD" id="cd04485">
    <property type="entry name" value="DnaE_OBF"/>
    <property type="match status" value="1"/>
</dbReference>
<comment type="caution">
    <text evidence="2">The sequence shown here is derived from an EMBL/GenBank/DDBJ whole genome shotgun (WGS) entry which is preliminary data.</text>
</comment>
<accession>X1UHJ2</accession>
<dbReference type="Pfam" id="PF01336">
    <property type="entry name" value="tRNA_anti-codon"/>
    <property type="match status" value="1"/>
</dbReference>
<dbReference type="EMBL" id="BARW01041596">
    <property type="protein sequence ID" value="GAJ16989.1"/>
    <property type="molecule type" value="Genomic_DNA"/>
</dbReference>